<feature type="transmembrane region" description="Helical" evidence="1">
    <location>
        <begin position="439"/>
        <end position="461"/>
    </location>
</feature>
<proteinExistence type="predicted"/>
<evidence type="ECO:0000313" key="3">
    <source>
        <dbReference type="Proteomes" id="UP001628078"/>
    </source>
</evidence>
<sequence length="540" mass="58625">MPKRAYFRTGRILAINLRRDWLKMTTWMLVMAGLFASVAFKFNDLYGTKTAIAQIITTLKTPAMISLFGRLPGGPYTTADIFASEMTVFMAIFGAIMNFSFAISLTRGDEDSGVTELVSAHAVGPYATLTAAITELLVLNGTLALLYSFGLQFAGLRGTDTAGNFVLGIGLGLNGLMFGVLAILLAQLVESSRAATGLSYAIFGLAYLSRMAADVSHPKYTWLSPLGWVEKFQTYRQNNWLPALFMLIASAIFIGGAIFLRSHRDLNAGIIATRPGRKSASFMLQGPIGLFWRLERNTILIWVIGMFLFAAMYGSVFDTVAGILKTNPLTMRLLADPHAAAAAQTQILKSFIAMLMIIFAVVSAIPGIQIINRLVGDEKKGFFESLHARPISRLRLNGTLTCLGLLTSTITLAASVAGLEIAANSVLKHPLATKLFVNAFTANLAPMLVMVAISVCLVGWLPRLIALNWGYLGLTFGVGYFGRLLDLPSWATKLTPFGFIGRVPAVAVQWPTFWWQLGIALVIVIVGLVGYQRRDIDAAN</sequence>
<dbReference type="EMBL" id="BQXO01000005">
    <property type="protein sequence ID" value="GKT06397.1"/>
    <property type="molecule type" value="Genomic_DNA"/>
</dbReference>
<feature type="transmembrane region" description="Helical" evidence="1">
    <location>
        <begin position="21"/>
        <end position="40"/>
    </location>
</feature>
<evidence type="ECO:0000256" key="1">
    <source>
        <dbReference type="SAM" id="Phobius"/>
    </source>
</evidence>
<feature type="transmembrane region" description="Helical" evidence="1">
    <location>
        <begin position="162"/>
        <end position="185"/>
    </location>
</feature>
<feature type="transmembrane region" description="Helical" evidence="1">
    <location>
        <begin position="513"/>
        <end position="531"/>
    </location>
</feature>
<feature type="transmembrane region" description="Helical" evidence="1">
    <location>
        <begin position="240"/>
        <end position="260"/>
    </location>
</feature>
<feature type="transmembrane region" description="Helical" evidence="1">
    <location>
        <begin position="351"/>
        <end position="375"/>
    </location>
</feature>
<feature type="transmembrane region" description="Helical" evidence="1">
    <location>
        <begin position="468"/>
        <end position="485"/>
    </location>
</feature>
<comment type="caution">
    <text evidence="2">The sequence shown here is derived from an EMBL/GenBank/DDBJ whole genome shotgun (WGS) entry which is preliminary data.</text>
</comment>
<feature type="transmembrane region" description="Helical" evidence="1">
    <location>
        <begin position="81"/>
        <end position="105"/>
    </location>
</feature>
<keyword evidence="1" id="KW-0812">Transmembrane</keyword>
<feature type="transmembrane region" description="Helical" evidence="1">
    <location>
        <begin position="299"/>
        <end position="324"/>
    </location>
</feature>
<protein>
    <submittedName>
        <fullName evidence="2">ABC transporter permease</fullName>
    </submittedName>
</protein>
<dbReference type="Proteomes" id="UP001628078">
    <property type="component" value="Unassembled WGS sequence"/>
</dbReference>
<feature type="transmembrane region" description="Helical" evidence="1">
    <location>
        <begin position="126"/>
        <end position="150"/>
    </location>
</feature>
<keyword evidence="1" id="KW-0472">Membrane</keyword>
<keyword evidence="3" id="KW-1185">Reference proteome</keyword>
<gene>
    <name evidence="2" type="ORF">JCM31185_16840</name>
</gene>
<feature type="transmembrane region" description="Helical" evidence="1">
    <location>
        <begin position="396"/>
        <end position="419"/>
    </location>
</feature>
<name>A0ABQ5JTK0_9LACO</name>
<reference evidence="2 3" key="1">
    <citation type="submission" date="2022-03" db="EMBL/GenBank/DDBJ databases">
        <title>Draft genome sequence of Furfurilactobacillus curtus JCM 31185.</title>
        <authorList>
            <person name="Suzuki S."/>
            <person name="Endo A."/>
            <person name="Kajikawa A."/>
        </authorList>
    </citation>
    <scope>NUCLEOTIDE SEQUENCE [LARGE SCALE GENOMIC DNA]</scope>
    <source>
        <strain evidence="2 3">JCM 31185</strain>
    </source>
</reference>
<dbReference type="RefSeq" id="WP_407884499.1">
    <property type="nucleotide sequence ID" value="NZ_BQXO01000005.1"/>
</dbReference>
<accession>A0ABQ5JTK0</accession>
<keyword evidence="1" id="KW-1133">Transmembrane helix</keyword>
<evidence type="ECO:0000313" key="2">
    <source>
        <dbReference type="EMBL" id="GKT06397.1"/>
    </source>
</evidence>
<organism evidence="2 3">
    <name type="scientific">Furfurilactobacillus curtus</name>
    <dbReference type="NCBI Taxonomy" id="1746200"/>
    <lineage>
        <taxon>Bacteria</taxon>
        <taxon>Bacillati</taxon>
        <taxon>Bacillota</taxon>
        <taxon>Bacilli</taxon>
        <taxon>Lactobacillales</taxon>
        <taxon>Lactobacillaceae</taxon>
        <taxon>Furfurilactobacillus</taxon>
    </lineage>
</organism>